<feature type="signal peptide" evidence="11">
    <location>
        <begin position="1"/>
        <end position="29"/>
    </location>
</feature>
<accession>A0A8B8BXW8</accession>
<feature type="transmembrane region" description="Helical" evidence="10">
    <location>
        <begin position="353"/>
        <end position="375"/>
    </location>
</feature>
<protein>
    <submittedName>
        <fullName evidence="14">Uncharacterized protein LOC111114152</fullName>
    </submittedName>
</protein>
<keyword evidence="8" id="KW-0325">Glycoprotein</keyword>
<keyword evidence="13" id="KW-1185">Reference proteome</keyword>
<keyword evidence="4 10" id="KW-1133">Transmembrane helix</keyword>
<evidence type="ECO:0000256" key="1">
    <source>
        <dbReference type="ARBA" id="ARBA00004651"/>
    </source>
</evidence>
<evidence type="ECO:0000256" key="3">
    <source>
        <dbReference type="ARBA" id="ARBA00022692"/>
    </source>
</evidence>
<dbReference type="Pfam" id="PF00001">
    <property type="entry name" value="7tm_1"/>
    <property type="match status" value="1"/>
</dbReference>
<keyword evidence="3 10" id="KW-0812">Transmembrane</keyword>
<evidence type="ECO:0000256" key="7">
    <source>
        <dbReference type="ARBA" id="ARBA00023170"/>
    </source>
</evidence>
<dbReference type="InterPro" id="IPR017452">
    <property type="entry name" value="GPCR_Rhodpsn_7TM"/>
</dbReference>
<keyword evidence="5" id="KW-0297">G-protein coupled receptor</keyword>
<evidence type="ECO:0000256" key="11">
    <source>
        <dbReference type="SAM" id="SignalP"/>
    </source>
</evidence>
<evidence type="ECO:0000313" key="14">
    <source>
        <dbReference type="RefSeq" id="XP_022308150.1"/>
    </source>
</evidence>
<feature type="transmembrane region" description="Helical" evidence="10">
    <location>
        <begin position="229"/>
        <end position="252"/>
    </location>
</feature>
<keyword evidence="2" id="KW-1003">Cell membrane</keyword>
<dbReference type="GO" id="GO:0005886">
    <property type="term" value="C:plasma membrane"/>
    <property type="evidence" value="ECO:0007669"/>
    <property type="project" value="UniProtKB-SubCell"/>
</dbReference>
<dbReference type="SUPFAM" id="SSF81321">
    <property type="entry name" value="Family A G protein-coupled receptor-like"/>
    <property type="match status" value="1"/>
</dbReference>
<gene>
    <name evidence="14" type="primary">LOC111114152</name>
</gene>
<name>A0A8B8BXW8_CRAVI</name>
<keyword evidence="11" id="KW-0732">Signal</keyword>
<dbReference type="PANTHER" id="PTHR24246">
    <property type="entry name" value="OLFACTORY RECEPTOR AND ADENOSINE RECEPTOR"/>
    <property type="match status" value="1"/>
</dbReference>
<dbReference type="PANTHER" id="PTHR24246:SF27">
    <property type="entry name" value="ADENOSINE RECEPTOR, ISOFORM A"/>
    <property type="match status" value="1"/>
</dbReference>
<dbReference type="CDD" id="cd00637">
    <property type="entry name" value="7tm_classA_rhodopsin-like"/>
    <property type="match status" value="1"/>
</dbReference>
<dbReference type="AlphaFoldDB" id="A0A8B8BXW8"/>
<dbReference type="Gene3D" id="1.20.1070.10">
    <property type="entry name" value="Rhodopsin 7-helix transmembrane proteins"/>
    <property type="match status" value="1"/>
</dbReference>
<reference evidence="14" key="1">
    <citation type="submission" date="2025-08" db="UniProtKB">
        <authorList>
            <consortium name="RefSeq"/>
        </authorList>
    </citation>
    <scope>IDENTIFICATION</scope>
    <source>
        <tissue evidence="14">Whole sample</tissue>
    </source>
</reference>
<evidence type="ECO:0000256" key="6">
    <source>
        <dbReference type="ARBA" id="ARBA00023136"/>
    </source>
</evidence>
<evidence type="ECO:0000256" key="4">
    <source>
        <dbReference type="ARBA" id="ARBA00022989"/>
    </source>
</evidence>
<evidence type="ECO:0000313" key="13">
    <source>
        <dbReference type="Proteomes" id="UP000694844"/>
    </source>
</evidence>
<feature type="transmembrane region" description="Helical" evidence="10">
    <location>
        <begin position="195"/>
        <end position="217"/>
    </location>
</feature>
<evidence type="ECO:0000256" key="2">
    <source>
        <dbReference type="ARBA" id="ARBA00022475"/>
    </source>
</evidence>
<evidence type="ECO:0000256" key="9">
    <source>
        <dbReference type="ARBA" id="ARBA00023224"/>
    </source>
</evidence>
<dbReference type="Proteomes" id="UP000694844">
    <property type="component" value="Chromosome 9"/>
</dbReference>
<feature type="transmembrane region" description="Helical" evidence="10">
    <location>
        <begin position="258"/>
        <end position="281"/>
    </location>
</feature>
<comment type="subcellular location">
    <subcellularLocation>
        <location evidence="1">Cell membrane</location>
        <topology evidence="1">Multi-pass membrane protein</topology>
    </subcellularLocation>
</comment>
<evidence type="ECO:0000259" key="12">
    <source>
        <dbReference type="PROSITE" id="PS50262"/>
    </source>
</evidence>
<keyword evidence="9" id="KW-0807">Transducer</keyword>
<dbReference type="GO" id="GO:0004930">
    <property type="term" value="F:G protein-coupled receptor activity"/>
    <property type="evidence" value="ECO:0007669"/>
    <property type="project" value="UniProtKB-KW"/>
</dbReference>
<organism evidence="13 14">
    <name type="scientific">Crassostrea virginica</name>
    <name type="common">Eastern oyster</name>
    <dbReference type="NCBI Taxonomy" id="6565"/>
    <lineage>
        <taxon>Eukaryota</taxon>
        <taxon>Metazoa</taxon>
        <taxon>Spiralia</taxon>
        <taxon>Lophotrochozoa</taxon>
        <taxon>Mollusca</taxon>
        <taxon>Bivalvia</taxon>
        <taxon>Autobranchia</taxon>
        <taxon>Pteriomorphia</taxon>
        <taxon>Ostreida</taxon>
        <taxon>Ostreoidea</taxon>
        <taxon>Ostreidae</taxon>
        <taxon>Crassostrea</taxon>
    </lineage>
</organism>
<dbReference type="KEGG" id="cvn:111114152"/>
<feature type="chain" id="PRO_5034188838" evidence="11">
    <location>
        <begin position="30"/>
        <end position="493"/>
    </location>
</feature>
<feature type="transmembrane region" description="Helical" evidence="10">
    <location>
        <begin position="414"/>
        <end position="433"/>
    </location>
</feature>
<keyword evidence="7" id="KW-0675">Receptor</keyword>
<dbReference type="OrthoDB" id="6217670at2759"/>
<dbReference type="PROSITE" id="PS50262">
    <property type="entry name" value="G_PROTEIN_RECEP_F1_2"/>
    <property type="match status" value="1"/>
</dbReference>
<keyword evidence="6 10" id="KW-0472">Membrane</keyword>
<dbReference type="RefSeq" id="XP_022308150.1">
    <property type="nucleotide sequence ID" value="XM_022452442.1"/>
</dbReference>
<evidence type="ECO:0000256" key="8">
    <source>
        <dbReference type="ARBA" id="ARBA00023180"/>
    </source>
</evidence>
<evidence type="ECO:0000256" key="10">
    <source>
        <dbReference type="SAM" id="Phobius"/>
    </source>
</evidence>
<sequence length="493" mass="55542">MLQDGRKEANHTWWMLLLLLEAHFELSTPQMTFSTLTKIYNSDQTTYGVTTEKTTHDMPDYDDSESFLTTSSMEETTASNTNQVFHENFTNSLESNTQISFNQTDVIKDDRKIGNDSSMNNLSGEIIEKIESAAALVPIFKTNCLNISQSSRGKWTNETYLNQSEDVGVVCSDQSLQNTTKIAANGAAYLMDEELYGSIALACVGFVVMILNGLVVATCRDKNLRRNTYLNLVLGLSVNDFNLGLTTFVYGIQLIFRLLGSLELCVAITVMALSCLTISIYQSLCISLHRYLVISMSEWRKILFKKKRKYIVCLTGWAILIGSFASLVSPTSYDNNLCYHAVVYGGNMVVSRWFFTITTGTLMFSTLFFYSLAMYNLKIRHLSMSATFEKSACTRSKYEKGINTSKKIIDSMKLVSILLFALYLFSGPLAVLTMIDISHEEYKEIFFIAFSFAVLNSMVNPIIYYINIEEFQQNLKNLFCIAPNDGGNSVKET</sequence>
<feature type="domain" description="G-protein coupled receptors family 1 profile" evidence="12">
    <location>
        <begin position="211"/>
        <end position="464"/>
    </location>
</feature>
<dbReference type="SMART" id="SM01381">
    <property type="entry name" value="7TM_GPCR_Srsx"/>
    <property type="match status" value="1"/>
</dbReference>
<feature type="transmembrane region" description="Helical" evidence="10">
    <location>
        <begin position="310"/>
        <end position="333"/>
    </location>
</feature>
<dbReference type="InterPro" id="IPR000276">
    <property type="entry name" value="GPCR_Rhodpsn"/>
</dbReference>
<feature type="transmembrane region" description="Helical" evidence="10">
    <location>
        <begin position="445"/>
        <end position="466"/>
    </location>
</feature>
<evidence type="ECO:0000256" key="5">
    <source>
        <dbReference type="ARBA" id="ARBA00023040"/>
    </source>
</evidence>
<proteinExistence type="predicted"/>
<dbReference type="GeneID" id="111114152"/>